<keyword evidence="2" id="KW-0677">Repeat</keyword>
<dbReference type="Proteomes" id="UP000191116">
    <property type="component" value="Unassembled WGS sequence"/>
</dbReference>
<dbReference type="PANTHER" id="PTHR47566:SF1">
    <property type="entry name" value="PROTEIN NUD1"/>
    <property type="match status" value="1"/>
</dbReference>
<evidence type="ECO:0000256" key="3">
    <source>
        <dbReference type="SAM" id="Phobius"/>
    </source>
</evidence>
<reference evidence="5 6" key="1">
    <citation type="submission" date="2017-02" db="EMBL/GenBank/DDBJ databases">
        <authorList>
            <person name="Peterson S.W."/>
        </authorList>
    </citation>
    <scope>NUCLEOTIDE SEQUENCE [LARGE SCALE GENOMIC DNA]</scope>
    <source>
        <strain evidence="5 6">CECT 9189</strain>
    </source>
</reference>
<feature type="transmembrane region" description="Helical" evidence="3">
    <location>
        <begin position="6"/>
        <end position="26"/>
    </location>
</feature>
<reference evidence="4 7" key="2">
    <citation type="submission" date="2024-01" db="EMBL/GenBank/DDBJ databases">
        <title>Active colonisers of the gastrointestinal tract of Atlantic salmon farmed in a warm water region.</title>
        <authorList>
            <person name="Bowman J.P."/>
        </authorList>
    </citation>
    <scope>NUCLEOTIDE SEQUENCE [LARGE SCALE GENOMIC DNA]</scope>
    <source>
        <strain evidence="4 7">S3MW1</strain>
    </source>
</reference>
<protein>
    <submittedName>
        <fullName evidence="5">Internalin-J</fullName>
    </submittedName>
    <submittedName>
        <fullName evidence="4">Leucine-rich repeat domain-containing protein</fullName>
    </submittedName>
</protein>
<keyword evidence="7" id="KW-1185">Reference proteome</keyword>
<dbReference type="PANTHER" id="PTHR47566">
    <property type="match status" value="1"/>
</dbReference>
<proteinExistence type="predicted"/>
<evidence type="ECO:0000313" key="7">
    <source>
        <dbReference type="Proteomes" id="UP001306119"/>
    </source>
</evidence>
<keyword evidence="3" id="KW-0472">Membrane</keyword>
<evidence type="ECO:0000313" key="4">
    <source>
        <dbReference type="EMBL" id="MEC6830808.1"/>
    </source>
</evidence>
<evidence type="ECO:0000313" key="5">
    <source>
        <dbReference type="EMBL" id="SKA48725.1"/>
    </source>
</evidence>
<evidence type="ECO:0000256" key="1">
    <source>
        <dbReference type="ARBA" id="ARBA00022614"/>
    </source>
</evidence>
<dbReference type="Gene3D" id="3.80.10.10">
    <property type="entry name" value="Ribonuclease Inhibitor"/>
    <property type="match status" value="1"/>
</dbReference>
<gene>
    <name evidence="5" type="primary">inlJ_1</name>
    <name evidence="5" type="ORF">CZ814_02822</name>
    <name evidence="4" type="ORF">VXS06_03435</name>
</gene>
<keyword evidence="1" id="KW-0433">Leucine-rich repeat</keyword>
<dbReference type="InterPro" id="IPR052574">
    <property type="entry name" value="CDIRP"/>
</dbReference>
<evidence type="ECO:0000313" key="6">
    <source>
        <dbReference type="Proteomes" id="UP000191116"/>
    </source>
</evidence>
<dbReference type="EMBL" id="FUWP01000017">
    <property type="protein sequence ID" value="SKA48725.1"/>
    <property type="molecule type" value="Genomic_DNA"/>
</dbReference>
<dbReference type="AlphaFoldDB" id="A0A1T4U7K3"/>
<dbReference type="GO" id="GO:0035591">
    <property type="term" value="F:signaling adaptor activity"/>
    <property type="evidence" value="ECO:0007669"/>
    <property type="project" value="TreeGrafter"/>
</dbReference>
<dbReference type="InterPro" id="IPR032675">
    <property type="entry name" value="LRR_dom_sf"/>
</dbReference>
<dbReference type="OrthoDB" id="5828788at2"/>
<dbReference type="RefSeq" id="WP_080175584.1">
    <property type="nucleotide sequence ID" value="NZ_AP024855.1"/>
</dbReference>
<accession>A0A1T4U7K3</accession>
<keyword evidence="3" id="KW-0812">Transmembrane</keyword>
<organism evidence="5 6">
    <name type="scientific">Photobacterium toruni</name>
    <dbReference type="NCBI Taxonomy" id="1935446"/>
    <lineage>
        <taxon>Bacteria</taxon>
        <taxon>Pseudomonadati</taxon>
        <taxon>Pseudomonadota</taxon>
        <taxon>Gammaproteobacteria</taxon>
        <taxon>Vibrionales</taxon>
        <taxon>Vibrionaceae</taxon>
        <taxon>Photobacterium</taxon>
    </lineage>
</organism>
<name>A0A1T4U7K3_9GAMM</name>
<evidence type="ECO:0000256" key="2">
    <source>
        <dbReference type="ARBA" id="ARBA00022737"/>
    </source>
</evidence>
<dbReference type="EMBL" id="JAYXUG010000002">
    <property type="protein sequence ID" value="MEC6830808.1"/>
    <property type="molecule type" value="Genomic_DNA"/>
</dbReference>
<keyword evidence="3" id="KW-1133">Transmembrane helix</keyword>
<dbReference type="Proteomes" id="UP001306119">
    <property type="component" value="Unassembled WGS sequence"/>
</dbReference>
<dbReference type="SUPFAM" id="SSF52058">
    <property type="entry name" value="L domain-like"/>
    <property type="match status" value="1"/>
</dbReference>
<sequence>MLQYSASYLWQTVIVIIIGVVLAGCASPKMVSSLTFVDPNFKRCVVAQGKQKIKQITTLDCRHFNIRDAREIRYLTYLKRLDLSSNQLTNLNISHNPQLQLISVEHNKLSTLDLSDNPQLQIINISFNRLKTINVSDNPLLMYLNYDATLIKDVDIKHNPRLLAPFYTIDVPNGPTIMAE</sequence>